<proteinExistence type="predicted"/>
<evidence type="ECO:0000256" key="1">
    <source>
        <dbReference type="SAM" id="MobiDB-lite"/>
    </source>
</evidence>
<dbReference type="STRING" id="1179773.BN6_84560"/>
<name>K0KBV5_SACES</name>
<feature type="region of interest" description="Disordered" evidence="1">
    <location>
        <begin position="35"/>
        <end position="57"/>
    </location>
</feature>
<sequence>MVVLAVIAAGTTACGARDRAGELAAQDARDEVARGRDQVEAAARRSGGRGAEAALADSVAAGDPDRVFDKRTSADGFEVDAVFYGKGEAGGGWGYQSTAVRLCVRFAARLGGSPTVEARDVDCPDPLPPVPPHYGTVERTIRLAD</sequence>
<protein>
    <submittedName>
        <fullName evidence="2">Uncharacterized protein</fullName>
    </submittedName>
</protein>
<dbReference type="PATRIC" id="fig|1179773.3.peg.8538"/>
<dbReference type="KEGG" id="sesp:BN6_84560"/>
<dbReference type="RefSeq" id="WP_015105778.1">
    <property type="nucleotide sequence ID" value="NC_019673.1"/>
</dbReference>
<gene>
    <name evidence="2" type="ordered locus">BN6_84560</name>
</gene>
<keyword evidence="3" id="KW-1185">Reference proteome</keyword>
<reference evidence="2 3" key="1">
    <citation type="journal article" date="2012" name="BMC Genomics">
        <title>Complete genome sequence of Saccharothrix espanaensis DSM 44229T and comparison to the other completely sequenced Pseudonocardiaceae.</title>
        <authorList>
            <person name="Strobel T."/>
            <person name="Al-Dilaimi A."/>
            <person name="Blom J."/>
            <person name="Gessner A."/>
            <person name="Kalinowski J."/>
            <person name="Luzhetska M."/>
            <person name="Puhler A."/>
            <person name="Szczepanowski R."/>
            <person name="Bechthold A."/>
            <person name="Ruckert C."/>
        </authorList>
    </citation>
    <scope>NUCLEOTIDE SEQUENCE [LARGE SCALE GENOMIC DNA]</scope>
    <source>
        <strain evidence="3">ATCC 51144 / DSM 44229 / JCM 9112 / NBRC 15066 / NRRL 15764</strain>
    </source>
</reference>
<accession>K0KBV5</accession>
<organism evidence="2 3">
    <name type="scientific">Saccharothrix espanaensis (strain ATCC 51144 / DSM 44229 / JCM 9112 / NBRC 15066 / NRRL 15764)</name>
    <dbReference type="NCBI Taxonomy" id="1179773"/>
    <lineage>
        <taxon>Bacteria</taxon>
        <taxon>Bacillati</taxon>
        <taxon>Actinomycetota</taxon>
        <taxon>Actinomycetes</taxon>
        <taxon>Pseudonocardiales</taxon>
        <taxon>Pseudonocardiaceae</taxon>
        <taxon>Saccharothrix</taxon>
    </lineage>
</organism>
<evidence type="ECO:0000313" key="3">
    <source>
        <dbReference type="Proteomes" id="UP000006281"/>
    </source>
</evidence>
<dbReference type="HOGENOM" id="CLU_1785502_0_0_11"/>
<dbReference type="BioCyc" id="SESP1179773:BN6_RS40975-MONOMER"/>
<evidence type="ECO:0000313" key="2">
    <source>
        <dbReference type="EMBL" id="CCH35671.1"/>
    </source>
</evidence>
<dbReference type="OrthoDB" id="9936204at2"/>
<dbReference type="EMBL" id="HE804045">
    <property type="protein sequence ID" value="CCH35671.1"/>
    <property type="molecule type" value="Genomic_DNA"/>
</dbReference>
<dbReference type="Proteomes" id="UP000006281">
    <property type="component" value="Chromosome"/>
</dbReference>
<dbReference type="AlphaFoldDB" id="K0KBV5"/>